<dbReference type="InterPro" id="IPR036942">
    <property type="entry name" value="Beta-barrel_TonB_sf"/>
</dbReference>
<keyword evidence="5 9" id="KW-0798">TonB box</keyword>
<accession>A0A328AW29</accession>
<feature type="chain" id="PRO_5016278705" description="TonB-dependent receptor" evidence="10">
    <location>
        <begin position="18"/>
        <end position="963"/>
    </location>
</feature>
<evidence type="ECO:0000256" key="9">
    <source>
        <dbReference type="RuleBase" id="RU003357"/>
    </source>
</evidence>
<reference evidence="14" key="1">
    <citation type="submission" date="2018-05" db="EMBL/GenBank/DDBJ databases">
        <authorList>
            <person name="Li X."/>
        </authorList>
    </citation>
    <scope>NUCLEOTIDE SEQUENCE [LARGE SCALE GENOMIC DNA]</scope>
    <source>
        <strain evidence="14">HKS-05</strain>
    </source>
</reference>
<dbReference type="InterPro" id="IPR039426">
    <property type="entry name" value="TonB-dep_rcpt-like"/>
</dbReference>
<evidence type="ECO:0000256" key="10">
    <source>
        <dbReference type="SAM" id="SignalP"/>
    </source>
</evidence>
<gene>
    <name evidence="13" type="ORF">DJ021_02765</name>
</gene>
<dbReference type="SUPFAM" id="SSF56935">
    <property type="entry name" value="Porins"/>
    <property type="match status" value="1"/>
</dbReference>
<dbReference type="InterPro" id="IPR037066">
    <property type="entry name" value="Plug_dom_sf"/>
</dbReference>
<dbReference type="PROSITE" id="PS52016">
    <property type="entry name" value="TONB_DEPENDENT_REC_3"/>
    <property type="match status" value="1"/>
</dbReference>
<dbReference type="InterPro" id="IPR012910">
    <property type="entry name" value="Plug_dom"/>
</dbReference>
<dbReference type="PANTHER" id="PTHR47234:SF2">
    <property type="entry name" value="TONB-DEPENDENT RECEPTOR"/>
    <property type="match status" value="1"/>
</dbReference>
<evidence type="ECO:0000256" key="7">
    <source>
        <dbReference type="ARBA" id="ARBA00023237"/>
    </source>
</evidence>
<evidence type="ECO:0008006" key="15">
    <source>
        <dbReference type="Google" id="ProtNLM"/>
    </source>
</evidence>
<evidence type="ECO:0000313" key="13">
    <source>
        <dbReference type="EMBL" id="RAK58797.1"/>
    </source>
</evidence>
<evidence type="ECO:0000256" key="5">
    <source>
        <dbReference type="ARBA" id="ARBA00023077"/>
    </source>
</evidence>
<dbReference type="InterPro" id="IPR000531">
    <property type="entry name" value="Beta-barrel_TonB"/>
</dbReference>
<keyword evidence="3 8" id="KW-1134">Transmembrane beta strand</keyword>
<keyword evidence="2 8" id="KW-0813">Transport</keyword>
<comment type="caution">
    <text evidence="13">The sequence shown here is derived from an EMBL/GenBank/DDBJ whole genome shotgun (WGS) entry which is preliminary data.</text>
</comment>
<dbReference type="AlphaFoldDB" id="A0A328AW29"/>
<evidence type="ECO:0000256" key="3">
    <source>
        <dbReference type="ARBA" id="ARBA00022452"/>
    </source>
</evidence>
<protein>
    <recommendedName>
        <fullName evidence="15">TonB-dependent receptor</fullName>
    </recommendedName>
</protein>
<proteinExistence type="inferred from homology"/>
<evidence type="ECO:0000256" key="1">
    <source>
        <dbReference type="ARBA" id="ARBA00004571"/>
    </source>
</evidence>
<evidence type="ECO:0000259" key="11">
    <source>
        <dbReference type="Pfam" id="PF00593"/>
    </source>
</evidence>
<evidence type="ECO:0000313" key="14">
    <source>
        <dbReference type="Proteomes" id="UP000249842"/>
    </source>
</evidence>
<dbReference type="Pfam" id="PF07715">
    <property type="entry name" value="Plug"/>
    <property type="match status" value="1"/>
</dbReference>
<evidence type="ECO:0000256" key="2">
    <source>
        <dbReference type="ARBA" id="ARBA00022448"/>
    </source>
</evidence>
<evidence type="ECO:0000256" key="8">
    <source>
        <dbReference type="PROSITE-ProRule" id="PRU01360"/>
    </source>
</evidence>
<dbReference type="Gene3D" id="2.40.170.20">
    <property type="entry name" value="TonB-dependent receptor, beta-barrel domain"/>
    <property type="match status" value="1"/>
</dbReference>
<sequence>MLVGAAALALTTTPAAAAPAGGTVEELVVTGSRIQSPNLDSPTPVQMVGQDRLQAQGLHNIADVLQTLPQFAPSFGGSRTQSTFSGTTSSGLNLINLRNLGSSRSLVLINGRRAPSGTIFSNAVDMNLIPSANIKRIDVITGGASAVYGADAVSGVVNIITDTGFEGLEMGASYGMAVEHQDNINPSAFIRFGSSFDRGHVGATLQYDYQGLVSCKDRYLCSDDFFWAPPSAPIRGPAARSGVPLNGRFFVTGQPAGGGNAASYTFDSSGQLAAFSTALYGYNRNAERTLAIPTKRILFAADGDYKIVDGLNAFMELNYGSTETNGPFEAHPFQSSTDLVAGLLEPSIPANNPFIPASLRAKLAASNNPNQDITWSQRLAGLGARGSQNLRQSTRLAVGLRGNQDSLFGFGKDWSYEASYVWGRTTLNGNSEGSVSREALYNGLRVQQVPGGPAGTYQCVDPLARAQGCVPINPFDGYNAAESAYLVRSTGVNSASELENGLAYLSGSLFDLPAGPLQVVVGAESRRITAYEDYSTEINLGTVTGNQISDSTRTTFTTNEAFLEAKAPLLRDLPFVKELSVEGGYRWSDANIGGRYQTWKYGGEWAPIDGLRLRAMKNRAVRAPVLGEVTGVGQTFGVVADPCINYQNSSNATLKANCAAAGVPANYNPPITVQQSVSGFVGGNPNLQPEVADTLTYGIVLQAGRFDFMPSLLKDLTVSVDRFDIKIDGLINTVGRQNLAQLCYERPTGQREVFCSQVFRGTRPEVPGATYVLTQVNDQLSNIATFQVRGVDLEVNYKVGLGDLVSDWDRWGSLSVNSVWTFYDKASEVPIPGESPMDLLGAAGGSTSDQGFLKRQGNTTVAWTVGDFRIQLVERYIGKAKSAPADIFGAENIVDIPAEWYSDVSFRWKATDQVEVYGGVNNLFDKSPPFFPSSESGTQALDTVPAYYDIFGRSAYAGVRLRF</sequence>
<feature type="domain" description="TonB-dependent receptor-like beta-barrel" evidence="11">
    <location>
        <begin position="368"/>
        <end position="923"/>
    </location>
</feature>
<dbReference type="EMBL" id="QFYP01000001">
    <property type="protein sequence ID" value="RAK58797.1"/>
    <property type="molecule type" value="Genomic_DNA"/>
</dbReference>
<keyword evidence="7 8" id="KW-0998">Cell outer membrane</keyword>
<organism evidence="13 14">
    <name type="scientific">Phenylobacterium hankyongense</name>
    <dbReference type="NCBI Taxonomy" id="1813876"/>
    <lineage>
        <taxon>Bacteria</taxon>
        <taxon>Pseudomonadati</taxon>
        <taxon>Pseudomonadota</taxon>
        <taxon>Alphaproteobacteria</taxon>
        <taxon>Caulobacterales</taxon>
        <taxon>Caulobacteraceae</taxon>
        <taxon>Phenylobacterium</taxon>
    </lineage>
</organism>
<keyword evidence="10" id="KW-0732">Signal</keyword>
<dbReference type="Gene3D" id="2.170.130.10">
    <property type="entry name" value="TonB-dependent receptor, plug domain"/>
    <property type="match status" value="1"/>
</dbReference>
<keyword evidence="4 8" id="KW-0812">Transmembrane</keyword>
<evidence type="ECO:0000256" key="6">
    <source>
        <dbReference type="ARBA" id="ARBA00023136"/>
    </source>
</evidence>
<dbReference type="Proteomes" id="UP000249842">
    <property type="component" value="Unassembled WGS sequence"/>
</dbReference>
<comment type="similarity">
    <text evidence="8 9">Belongs to the TonB-dependent receptor family.</text>
</comment>
<dbReference type="PANTHER" id="PTHR47234">
    <property type="match status" value="1"/>
</dbReference>
<feature type="domain" description="TonB-dependent receptor plug" evidence="12">
    <location>
        <begin position="39"/>
        <end position="156"/>
    </location>
</feature>
<keyword evidence="14" id="KW-1185">Reference proteome</keyword>
<comment type="subcellular location">
    <subcellularLocation>
        <location evidence="1 8">Cell outer membrane</location>
        <topology evidence="1 8">Multi-pass membrane protein</topology>
    </subcellularLocation>
</comment>
<evidence type="ECO:0000259" key="12">
    <source>
        <dbReference type="Pfam" id="PF07715"/>
    </source>
</evidence>
<feature type="signal peptide" evidence="10">
    <location>
        <begin position="1"/>
        <end position="17"/>
    </location>
</feature>
<evidence type="ECO:0000256" key="4">
    <source>
        <dbReference type="ARBA" id="ARBA00022692"/>
    </source>
</evidence>
<dbReference type="GO" id="GO:0009279">
    <property type="term" value="C:cell outer membrane"/>
    <property type="evidence" value="ECO:0007669"/>
    <property type="project" value="UniProtKB-SubCell"/>
</dbReference>
<keyword evidence="6 8" id="KW-0472">Membrane</keyword>
<name>A0A328AW29_9CAUL</name>
<dbReference type="Pfam" id="PF00593">
    <property type="entry name" value="TonB_dep_Rec_b-barrel"/>
    <property type="match status" value="1"/>
</dbReference>